<feature type="transmembrane region" description="Helical" evidence="1">
    <location>
        <begin position="7"/>
        <end position="30"/>
    </location>
</feature>
<dbReference type="SUPFAM" id="SSF141868">
    <property type="entry name" value="EAL domain-like"/>
    <property type="match status" value="1"/>
</dbReference>
<dbReference type="EMBL" id="JAUSWJ010000001">
    <property type="protein sequence ID" value="MDQ0514939.1"/>
    <property type="molecule type" value="Genomic_DNA"/>
</dbReference>
<keyword evidence="1" id="KW-0812">Transmembrane</keyword>
<dbReference type="Proteomes" id="UP001223743">
    <property type="component" value="Unassembled WGS sequence"/>
</dbReference>
<dbReference type="RefSeq" id="WP_266281604.1">
    <property type="nucleotide sequence ID" value="NZ_JAPKNF010000001.1"/>
</dbReference>
<dbReference type="PROSITE" id="PS50887">
    <property type="entry name" value="GGDEF"/>
    <property type="match status" value="1"/>
</dbReference>
<dbReference type="InterPro" id="IPR052155">
    <property type="entry name" value="Biofilm_reg_signaling"/>
</dbReference>
<dbReference type="NCBIfam" id="TIGR00254">
    <property type="entry name" value="GGDEF"/>
    <property type="match status" value="1"/>
</dbReference>
<dbReference type="SMART" id="SM00267">
    <property type="entry name" value="GGDEF"/>
    <property type="match status" value="1"/>
</dbReference>
<comment type="caution">
    <text evidence="4">The sequence shown here is derived from an EMBL/GenBank/DDBJ whole genome shotgun (WGS) entry which is preliminary data.</text>
</comment>
<keyword evidence="1" id="KW-1133">Transmembrane helix</keyword>
<dbReference type="InterPro" id="IPR000160">
    <property type="entry name" value="GGDEF_dom"/>
</dbReference>
<gene>
    <name evidence="4" type="ORF">QO015_000552</name>
</gene>
<evidence type="ECO:0000259" key="2">
    <source>
        <dbReference type="PROSITE" id="PS50883"/>
    </source>
</evidence>
<dbReference type="Gene3D" id="3.30.70.270">
    <property type="match status" value="1"/>
</dbReference>
<dbReference type="SMART" id="SM00052">
    <property type="entry name" value="EAL"/>
    <property type="match status" value="1"/>
</dbReference>
<evidence type="ECO:0000313" key="5">
    <source>
        <dbReference type="Proteomes" id="UP001223743"/>
    </source>
</evidence>
<evidence type="ECO:0000313" key="4">
    <source>
        <dbReference type="EMBL" id="MDQ0514939.1"/>
    </source>
</evidence>
<feature type="domain" description="GGDEF" evidence="3">
    <location>
        <begin position="113"/>
        <end position="246"/>
    </location>
</feature>
<dbReference type="PANTHER" id="PTHR44757:SF2">
    <property type="entry name" value="BIOFILM ARCHITECTURE MAINTENANCE PROTEIN MBAA"/>
    <property type="match status" value="1"/>
</dbReference>
<dbReference type="PROSITE" id="PS50883">
    <property type="entry name" value="EAL"/>
    <property type="match status" value="1"/>
</dbReference>
<dbReference type="InterPro" id="IPR035919">
    <property type="entry name" value="EAL_sf"/>
</dbReference>
<protein>
    <submittedName>
        <fullName evidence="4">Diguanylate cyclase (GGDEF)-like protein</fullName>
    </submittedName>
</protein>
<keyword evidence="1" id="KW-0472">Membrane</keyword>
<feature type="transmembrane region" description="Helical" evidence="1">
    <location>
        <begin position="42"/>
        <end position="59"/>
    </location>
</feature>
<name>A0ABU0M1W1_9HYPH</name>
<reference evidence="4 5" key="1">
    <citation type="submission" date="2023-07" db="EMBL/GenBank/DDBJ databases">
        <title>Genomic Encyclopedia of Type Strains, Phase IV (KMG-IV): sequencing the most valuable type-strain genomes for metagenomic binning, comparative biology and taxonomic classification.</title>
        <authorList>
            <person name="Goeker M."/>
        </authorList>
    </citation>
    <scope>NUCLEOTIDE SEQUENCE [LARGE SCALE GENOMIC DNA]</scope>
    <source>
        <strain evidence="4 5">B1-1</strain>
    </source>
</reference>
<dbReference type="Pfam" id="PF00990">
    <property type="entry name" value="GGDEF"/>
    <property type="match status" value="1"/>
</dbReference>
<dbReference type="InterPro" id="IPR043128">
    <property type="entry name" value="Rev_trsase/Diguanyl_cyclase"/>
</dbReference>
<evidence type="ECO:0000259" key="3">
    <source>
        <dbReference type="PROSITE" id="PS50887"/>
    </source>
</evidence>
<dbReference type="CDD" id="cd01949">
    <property type="entry name" value="GGDEF"/>
    <property type="match status" value="1"/>
</dbReference>
<dbReference type="SUPFAM" id="SSF55073">
    <property type="entry name" value="Nucleotide cyclase"/>
    <property type="match status" value="1"/>
</dbReference>
<dbReference type="Pfam" id="PF00563">
    <property type="entry name" value="EAL"/>
    <property type="match status" value="1"/>
</dbReference>
<dbReference type="InterPro" id="IPR029787">
    <property type="entry name" value="Nucleotide_cyclase"/>
</dbReference>
<accession>A0ABU0M1W1</accession>
<evidence type="ECO:0000256" key="1">
    <source>
        <dbReference type="SAM" id="Phobius"/>
    </source>
</evidence>
<feature type="domain" description="EAL" evidence="2">
    <location>
        <begin position="255"/>
        <end position="505"/>
    </location>
</feature>
<proteinExistence type="predicted"/>
<dbReference type="InterPro" id="IPR001633">
    <property type="entry name" value="EAL_dom"/>
</dbReference>
<sequence length="522" mass="56447">MTWRAAIELSVVLILTGCVYLLLSALRLVPGGAGFLDSRGEVVAATAVFAGASIALLVLRRFSQLASRLDEALSREKQLGLLSQIDPLTRILNRAAFIAELERAIERRRAGGSPFALLTIDLDRFRNVNHLHGHGVGDMLLVEVARRLGTFQTVGTTIARLGGDEFALLVENETVVDLSRRVARRLIDSIAAPVWVPQGVLSIGATIGIATSELADSNAEDLLRAANIALVEAKQGGRGTFYYFEASMGEALRRRSTLETDLRRAISSGEIVPFYQPLVALEDGRLTGFEVLARWDHPRYGLIQPAAFIPMAEELGRVGDLFYRILASACADAKTWPSELGLSVNVSPTQFAEPQFASRILAILRSAGLAPSRLELEITENALVDEVASAKLMLTALRDAGVAVALDDFGTGYSSLRHLNDLPIDRLKIDRLFLEGARQNIENWKIVRAIVQLAHSLDMETTAEGIEIADVAEILRDVGCDIGQGYLFGKPLSSAATAAWLNDIRLGHVGLGNGGSAPRLVN</sequence>
<organism evidence="4 5">
    <name type="scientific">Kaistia geumhonensis</name>
    <dbReference type="NCBI Taxonomy" id="410839"/>
    <lineage>
        <taxon>Bacteria</taxon>
        <taxon>Pseudomonadati</taxon>
        <taxon>Pseudomonadota</taxon>
        <taxon>Alphaproteobacteria</taxon>
        <taxon>Hyphomicrobiales</taxon>
        <taxon>Kaistiaceae</taxon>
        <taxon>Kaistia</taxon>
    </lineage>
</organism>
<keyword evidence="5" id="KW-1185">Reference proteome</keyword>
<dbReference type="PANTHER" id="PTHR44757">
    <property type="entry name" value="DIGUANYLATE CYCLASE DGCP"/>
    <property type="match status" value="1"/>
</dbReference>
<dbReference type="CDD" id="cd01948">
    <property type="entry name" value="EAL"/>
    <property type="match status" value="1"/>
</dbReference>
<dbReference type="Gene3D" id="3.20.20.450">
    <property type="entry name" value="EAL domain"/>
    <property type="match status" value="1"/>
</dbReference>